<reference evidence="2 3" key="2">
    <citation type="journal article" date="2012" name="PLoS Pathog.">
        <title>Diverse lifestyles and strategies of plant pathogenesis encoded in the genomes of eighteen Dothideomycetes fungi.</title>
        <authorList>
            <person name="Ohm R.A."/>
            <person name="Feau N."/>
            <person name="Henrissat B."/>
            <person name="Schoch C.L."/>
            <person name="Horwitz B.A."/>
            <person name="Barry K.W."/>
            <person name="Condon B.J."/>
            <person name="Copeland A.C."/>
            <person name="Dhillon B."/>
            <person name="Glaser F."/>
            <person name="Hesse C.N."/>
            <person name="Kosti I."/>
            <person name="LaButti K."/>
            <person name="Lindquist E.A."/>
            <person name="Lucas S."/>
            <person name="Salamov A.A."/>
            <person name="Bradshaw R.E."/>
            <person name="Ciuffetti L."/>
            <person name="Hamelin R.C."/>
            <person name="Kema G.H.J."/>
            <person name="Lawrence C."/>
            <person name="Scott J.A."/>
            <person name="Spatafora J.W."/>
            <person name="Turgeon B.G."/>
            <person name="de Wit P.J.G.M."/>
            <person name="Zhong S."/>
            <person name="Goodwin S.B."/>
            <person name="Grigoriev I.V."/>
        </authorList>
    </citation>
    <scope>NUCLEOTIDE SEQUENCE [LARGE SCALE GENOMIC DNA]</scope>
    <source>
        <strain evidence="3">NZE10 / CBS 128990</strain>
    </source>
</reference>
<sequence>MVRARGPVHSSSTLAGRVHKPRQALPVPRMSTARTGPPDLAHNAYAQANTSRPPAIRREPPDSRLQSPTEPGPSIGINPPALTADQAAQRGHDASFPQVQPTPQPPFLYQYPPAPRPIPANHYVHPAQPAIPYANPTSIFDSMTVQQRLWALQYFHTHPWELPNRETYLDMHQEPREIRVQFDLGIWERSLASQRGEVEEVGLLDVGRDDVRRRRDMREGGSGVGNWAEYGTRLGESGGARR</sequence>
<evidence type="ECO:0000313" key="2">
    <source>
        <dbReference type="EMBL" id="EME39311.1"/>
    </source>
</evidence>
<dbReference type="Proteomes" id="UP000016933">
    <property type="component" value="Unassembled WGS sequence"/>
</dbReference>
<feature type="region of interest" description="Disordered" evidence="1">
    <location>
        <begin position="1"/>
        <end position="112"/>
    </location>
</feature>
<evidence type="ECO:0000313" key="3">
    <source>
        <dbReference type="Proteomes" id="UP000016933"/>
    </source>
</evidence>
<dbReference type="OrthoDB" id="10634861at2759"/>
<evidence type="ECO:0000256" key="1">
    <source>
        <dbReference type="SAM" id="MobiDB-lite"/>
    </source>
</evidence>
<protein>
    <submittedName>
        <fullName evidence="2">Uncharacterized protein</fullName>
    </submittedName>
</protein>
<accession>M2YK35</accession>
<organism evidence="2 3">
    <name type="scientific">Dothistroma septosporum (strain NZE10 / CBS 128990)</name>
    <name type="common">Red band needle blight fungus</name>
    <name type="synonym">Mycosphaerella pini</name>
    <dbReference type="NCBI Taxonomy" id="675120"/>
    <lineage>
        <taxon>Eukaryota</taxon>
        <taxon>Fungi</taxon>
        <taxon>Dikarya</taxon>
        <taxon>Ascomycota</taxon>
        <taxon>Pezizomycotina</taxon>
        <taxon>Dothideomycetes</taxon>
        <taxon>Dothideomycetidae</taxon>
        <taxon>Mycosphaerellales</taxon>
        <taxon>Mycosphaerellaceae</taxon>
        <taxon>Dothistroma</taxon>
    </lineage>
</organism>
<gene>
    <name evidence="2" type="ORF">DOTSEDRAFT_38524</name>
</gene>
<feature type="compositionally biased region" description="Pro residues" evidence="1">
    <location>
        <begin position="100"/>
        <end position="112"/>
    </location>
</feature>
<dbReference type="EMBL" id="KB446545">
    <property type="protein sequence ID" value="EME39311.1"/>
    <property type="molecule type" value="Genomic_DNA"/>
</dbReference>
<dbReference type="AlphaFoldDB" id="M2YK35"/>
<proteinExistence type="predicted"/>
<reference evidence="3" key="1">
    <citation type="journal article" date="2012" name="PLoS Genet.">
        <title>The genomes of the fungal plant pathogens Cladosporium fulvum and Dothistroma septosporum reveal adaptation to different hosts and lifestyles but also signatures of common ancestry.</title>
        <authorList>
            <person name="de Wit P.J.G.M."/>
            <person name="van der Burgt A."/>
            <person name="Oekmen B."/>
            <person name="Stergiopoulos I."/>
            <person name="Abd-Elsalam K.A."/>
            <person name="Aerts A.L."/>
            <person name="Bahkali A.H."/>
            <person name="Beenen H.G."/>
            <person name="Chettri P."/>
            <person name="Cox M.P."/>
            <person name="Datema E."/>
            <person name="de Vries R.P."/>
            <person name="Dhillon B."/>
            <person name="Ganley A.R."/>
            <person name="Griffiths S.A."/>
            <person name="Guo Y."/>
            <person name="Hamelin R.C."/>
            <person name="Henrissat B."/>
            <person name="Kabir M.S."/>
            <person name="Jashni M.K."/>
            <person name="Kema G."/>
            <person name="Klaubauf S."/>
            <person name="Lapidus A."/>
            <person name="Levasseur A."/>
            <person name="Lindquist E."/>
            <person name="Mehrabi R."/>
            <person name="Ohm R.A."/>
            <person name="Owen T.J."/>
            <person name="Salamov A."/>
            <person name="Schwelm A."/>
            <person name="Schijlen E."/>
            <person name="Sun H."/>
            <person name="van den Burg H.A."/>
            <person name="van Ham R.C.H.J."/>
            <person name="Zhang S."/>
            <person name="Goodwin S.B."/>
            <person name="Grigoriev I.V."/>
            <person name="Collemare J."/>
            <person name="Bradshaw R.E."/>
        </authorList>
    </citation>
    <scope>NUCLEOTIDE SEQUENCE [LARGE SCALE GENOMIC DNA]</scope>
    <source>
        <strain evidence="3">NZE10 / CBS 128990</strain>
    </source>
</reference>
<keyword evidence="3" id="KW-1185">Reference proteome</keyword>
<name>M2YK35_DOTSN</name>
<dbReference type="HOGENOM" id="CLU_1147173_0_0_1"/>